<dbReference type="OrthoDB" id="10012709at2759"/>
<keyword evidence="3 8" id="KW-1133">Transmembrane helix</keyword>
<keyword evidence="14" id="KW-1185">Reference proteome</keyword>
<dbReference type="GO" id="GO:0004930">
    <property type="term" value="F:G protein-coupled receptor activity"/>
    <property type="evidence" value="ECO:0007669"/>
    <property type="project" value="UniProtKB-KW"/>
</dbReference>
<feature type="transmembrane region" description="Helical" evidence="8">
    <location>
        <begin position="176"/>
        <end position="198"/>
    </location>
</feature>
<keyword evidence="2 8" id="KW-0812">Transmembrane</keyword>
<dbReference type="Proteomes" id="UP000682733">
    <property type="component" value="Unassembled WGS sequence"/>
</dbReference>
<dbReference type="PANTHER" id="PTHR24243:SF208">
    <property type="entry name" value="PYROKININ-1 RECEPTOR"/>
    <property type="match status" value="1"/>
</dbReference>
<sequence length="266" mass="31854">MLNETTVFSITLVREYFTKWLLIPMFFIGNITNFLNCFIFLQQSLRRQVCSFYFVCISITNLFVIDFLLLTRVMMSGYNYDPTTWSDLFCKLRTYLWFVFNQWPRSFLILTCIDRFLISSSNTNYRQMSQKKYLKYIIPINICLWMALPFHVLFNTTIMNGSCVYLPGIYYVFNTVYNLLTSAVFPVLTLSIFSLLIINNVRRQSHRIQILIVQRQCQKQRREDQMTLMLLSHVLIFILMNLLNPIFQLYLLITANREKRLEELKL</sequence>
<keyword evidence="6" id="KW-0675">Receptor</keyword>
<feature type="domain" description="G-protein coupled receptors family 1 profile" evidence="9">
    <location>
        <begin position="32"/>
        <end position="266"/>
    </location>
</feature>
<reference evidence="11" key="1">
    <citation type="submission" date="2021-02" db="EMBL/GenBank/DDBJ databases">
        <authorList>
            <person name="Nowell W R."/>
        </authorList>
    </citation>
    <scope>NUCLEOTIDE SEQUENCE</scope>
</reference>
<feature type="transmembrane region" description="Helical" evidence="8">
    <location>
        <begin position="133"/>
        <end position="156"/>
    </location>
</feature>
<evidence type="ECO:0000256" key="6">
    <source>
        <dbReference type="ARBA" id="ARBA00023170"/>
    </source>
</evidence>
<dbReference type="Gene3D" id="1.20.1070.10">
    <property type="entry name" value="Rhodopsin 7-helix transmembrane proteins"/>
    <property type="match status" value="1"/>
</dbReference>
<evidence type="ECO:0000256" key="2">
    <source>
        <dbReference type="ARBA" id="ARBA00022692"/>
    </source>
</evidence>
<feature type="transmembrane region" description="Helical" evidence="8">
    <location>
        <begin position="228"/>
        <end position="253"/>
    </location>
</feature>
<dbReference type="Proteomes" id="UP000677228">
    <property type="component" value="Unassembled WGS sequence"/>
</dbReference>
<evidence type="ECO:0000313" key="12">
    <source>
        <dbReference type="EMBL" id="CAF3799122.1"/>
    </source>
</evidence>
<evidence type="ECO:0000256" key="7">
    <source>
        <dbReference type="ARBA" id="ARBA00023224"/>
    </source>
</evidence>
<dbReference type="EMBL" id="CAJNOK010007312">
    <property type="protein sequence ID" value="CAF1030898.1"/>
    <property type="molecule type" value="Genomic_DNA"/>
</dbReference>
<gene>
    <name evidence="11" type="ORF">GPM918_LOCUS29605</name>
    <name evidence="10" type="ORF">OVA965_LOCUS15981</name>
    <name evidence="13" type="ORF">SRO942_LOCUS30193</name>
    <name evidence="12" type="ORF">TMI583_LOCUS15990</name>
</gene>
<evidence type="ECO:0000256" key="4">
    <source>
        <dbReference type="ARBA" id="ARBA00023040"/>
    </source>
</evidence>
<feature type="transmembrane region" description="Helical" evidence="8">
    <location>
        <begin position="53"/>
        <end position="75"/>
    </location>
</feature>
<keyword evidence="5 8" id="KW-0472">Membrane</keyword>
<dbReference type="AlphaFoldDB" id="A0A815FSX1"/>
<comment type="caution">
    <text evidence="11">The sequence shown here is derived from an EMBL/GenBank/DDBJ whole genome shotgun (WGS) entry which is preliminary data.</text>
</comment>
<dbReference type="PROSITE" id="PS50262">
    <property type="entry name" value="G_PROTEIN_RECEP_F1_2"/>
    <property type="match status" value="1"/>
</dbReference>
<evidence type="ECO:0000256" key="1">
    <source>
        <dbReference type="ARBA" id="ARBA00004141"/>
    </source>
</evidence>
<dbReference type="Proteomes" id="UP000681722">
    <property type="component" value="Unassembled WGS sequence"/>
</dbReference>
<organism evidence="11 14">
    <name type="scientific">Didymodactylos carnosus</name>
    <dbReference type="NCBI Taxonomy" id="1234261"/>
    <lineage>
        <taxon>Eukaryota</taxon>
        <taxon>Metazoa</taxon>
        <taxon>Spiralia</taxon>
        <taxon>Gnathifera</taxon>
        <taxon>Rotifera</taxon>
        <taxon>Eurotatoria</taxon>
        <taxon>Bdelloidea</taxon>
        <taxon>Philodinida</taxon>
        <taxon>Philodinidae</taxon>
        <taxon>Didymodactylos</taxon>
    </lineage>
</organism>
<evidence type="ECO:0000313" key="14">
    <source>
        <dbReference type="Proteomes" id="UP000663829"/>
    </source>
</evidence>
<evidence type="ECO:0000313" key="11">
    <source>
        <dbReference type="EMBL" id="CAF1323804.1"/>
    </source>
</evidence>
<dbReference type="Proteomes" id="UP000663829">
    <property type="component" value="Unassembled WGS sequence"/>
</dbReference>
<dbReference type="PANTHER" id="PTHR24243">
    <property type="entry name" value="G-PROTEIN COUPLED RECEPTOR"/>
    <property type="match status" value="1"/>
</dbReference>
<keyword evidence="4" id="KW-0297">G-protein coupled receptor</keyword>
<evidence type="ECO:0000256" key="8">
    <source>
        <dbReference type="SAM" id="Phobius"/>
    </source>
</evidence>
<feature type="transmembrane region" description="Helical" evidence="8">
    <location>
        <begin position="95"/>
        <end position="113"/>
    </location>
</feature>
<dbReference type="EMBL" id="CAJNOQ010013544">
    <property type="protein sequence ID" value="CAF1323804.1"/>
    <property type="molecule type" value="Genomic_DNA"/>
</dbReference>
<proteinExistence type="predicted"/>
<evidence type="ECO:0000313" key="13">
    <source>
        <dbReference type="EMBL" id="CAF4171921.1"/>
    </source>
</evidence>
<dbReference type="EMBL" id="CAJOBC010049215">
    <property type="protein sequence ID" value="CAF4171921.1"/>
    <property type="molecule type" value="Genomic_DNA"/>
</dbReference>
<feature type="transmembrane region" description="Helical" evidence="8">
    <location>
        <begin position="20"/>
        <end position="41"/>
    </location>
</feature>
<evidence type="ECO:0000256" key="3">
    <source>
        <dbReference type="ARBA" id="ARBA00022989"/>
    </source>
</evidence>
<comment type="subcellular location">
    <subcellularLocation>
        <location evidence="1">Membrane</location>
        <topology evidence="1">Multi-pass membrane protein</topology>
    </subcellularLocation>
</comment>
<evidence type="ECO:0000256" key="5">
    <source>
        <dbReference type="ARBA" id="ARBA00023136"/>
    </source>
</evidence>
<dbReference type="SUPFAM" id="SSF81321">
    <property type="entry name" value="Family A G protein-coupled receptor-like"/>
    <property type="match status" value="1"/>
</dbReference>
<protein>
    <recommendedName>
        <fullName evidence="9">G-protein coupled receptors family 1 profile domain-containing protein</fullName>
    </recommendedName>
</protein>
<keyword evidence="7" id="KW-0807">Transducer</keyword>
<dbReference type="InterPro" id="IPR017452">
    <property type="entry name" value="GPCR_Rhodpsn_7TM"/>
</dbReference>
<dbReference type="GO" id="GO:0016020">
    <property type="term" value="C:membrane"/>
    <property type="evidence" value="ECO:0007669"/>
    <property type="project" value="UniProtKB-SubCell"/>
</dbReference>
<accession>A0A815FSX1</accession>
<evidence type="ECO:0000313" key="10">
    <source>
        <dbReference type="EMBL" id="CAF1030898.1"/>
    </source>
</evidence>
<evidence type="ECO:0000259" key="9">
    <source>
        <dbReference type="PROSITE" id="PS50262"/>
    </source>
</evidence>
<name>A0A815FSX1_9BILA</name>
<dbReference type="EMBL" id="CAJOBA010007323">
    <property type="protein sequence ID" value="CAF3799122.1"/>
    <property type="molecule type" value="Genomic_DNA"/>
</dbReference>